<dbReference type="InterPro" id="IPR003660">
    <property type="entry name" value="HAMP_dom"/>
</dbReference>
<keyword evidence="4" id="KW-0597">Phosphoprotein</keyword>
<evidence type="ECO:0000256" key="8">
    <source>
        <dbReference type="ARBA" id="ARBA00022989"/>
    </source>
</evidence>
<dbReference type="CDD" id="cd00082">
    <property type="entry name" value="HisKA"/>
    <property type="match status" value="1"/>
</dbReference>
<proteinExistence type="predicted"/>
<dbReference type="PRINTS" id="PR00344">
    <property type="entry name" value="BCTRLSENSOR"/>
</dbReference>
<feature type="transmembrane region" description="Helical" evidence="12">
    <location>
        <begin position="12"/>
        <end position="33"/>
    </location>
</feature>
<dbReference type="InterPro" id="IPR003661">
    <property type="entry name" value="HisK_dim/P_dom"/>
</dbReference>
<accession>K4FHH7</accession>
<evidence type="ECO:0000256" key="4">
    <source>
        <dbReference type="ARBA" id="ARBA00022553"/>
    </source>
</evidence>
<keyword evidence="6 12" id="KW-0812">Transmembrane</keyword>
<comment type="subcellular location">
    <subcellularLocation>
        <location evidence="2">Cell membrane</location>
    </subcellularLocation>
</comment>
<keyword evidence="8 12" id="KW-1133">Transmembrane helix</keyword>
<evidence type="ECO:0000313" key="15">
    <source>
        <dbReference type="EMBL" id="AFI57016.1"/>
    </source>
</evidence>
<dbReference type="InterPro" id="IPR036097">
    <property type="entry name" value="HisK_dim/P_sf"/>
</dbReference>
<sequence length="449" mass="48513">MPRVRPRSLRLRLTLVVTVAVGLALTIASFVLVNSMSNTLFGGMADAAALQVDKVADAVERGQPLPPEDPTSATMILVEDKDGKVVTSVPETGAKAVTDRPVPPERTRAAGAAGTEAMPPAEDFEIVPARTVSTPQGEVRTVRAISRSGQITQSIDLVVNSLLVAAPLLTAFVGWLTWFAVDRALRPIEAVRRRAEAISHSTLDERLPEQDTGDEVGRLTSTLNRMLDRIASGARRQREFVSDASHELRTPLAAMRAELEVSLAHRDNADWRDVATRLLDDHRRLERLTGDLLTLARLDEAAVSRRAEPVRLDEIVAGEITAVRHSEVRPSLTPVRVTGVVPELVRLVRNLLDNADKHAAGVVAVSLRQDGRDAVLAVEDDGPGVPPEQRERVFDRFFRVDGSRDRASGGVGLGLALVRRIARSHGGEVAVTSSATLGGARFEVRLPSS</sequence>
<keyword evidence="7" id="KW-0418">Kinase</keyword>
<dbReference type="SUPFAM" id="SSF158472">
    <property type="entry name" value="HAMP domain-like"/>
    <property type="match status" value="1"/>
</dbReference>
<keyword evidence="10 12" id="KW-0472">Membrane</keyword>
<dbReference type="PROSITE" id="PS50109">
    <property type="entry name" value="HIS_KIN"/>
    <property type="match status" value="1"/>
</dbReference>
<dbReference type="AlphaFoldDB" id="K4FHH7"/>
<keyword evidence="9" id="KW-0902">Two-component regulatory system</keyword>
<evidence type="ECO:0000256" key="7">
    <source>
        <dbReference type="ARBA" id="ARBA00022777"/>
    </source>
</evidence>
<comment type="catalytic activity">
    <reaction evidence="1">
        <text>ATP + protein L-histidine = ADP + protein N-phospho-L-histidine.</text>
        <dbReference type="EC" id="2.7.13.3"/>
    </reaction>
</comment>
<dbReference type="SUPFAM" id="SSF55874">
    <property type="entry name" value="ATPase domain of HSP90 chaperone/DNA topoisomerase II/histidine kinase"/>
    <property type="match status" value="1"/>
</dbReference>
<evidence type="ECO:0000256" key="10">
    <source>
        <dbReference type="ARBA" id="ARBA00023136"/>
    </source>
</evidence>
<dbReference type="InterPro" id="IPR003594">
    <property type="entry name" value="HATPase_dom"/>
</dbReference>
<dbReference type="Gene3D" id="3.30.565.10">
    <property type="entry name" value="Histidine kinase-like ATPase, C-terminal domain"/>
    <property type="match status" value="1"/>
</dbReference>
<dbReference type="SUPFAM" id="SSF47384">
    <property type="entry name" value="Homodimeric domain of signal transducing histidine kinase"/>
    <property type="match status" value="1"/>
</dbReference>
<evidence type="ECO:0000259" key="13">
    <source>
        <dbReference type="PROSITE" id="PS50109"/>
    </source>
</evidence>
<dbReference type="PANTHER" id="PTHR45436">
    <property type="entry name" value="SENSOR HISTIDINE KINASE YKOH"/>
    <property type="match status" value="1"/>
</dbReference>
<dbReference type="Pfam" id="PF02518">
    <property type="entry name" value="HATPase_c"/>
    <property type="match status" value="1"/>
</dbReference>
<dbReference type="InterPro" id="IPR050428">
    <property type="entry name" value="TCS_sensor_his_kinase"/>
</dbReference>
<evidence type="ECO:0000256" key="12">
    <source>
        <dbReference type="SAM" id="Phobius"/>
    </source>
</evidence>
<evidence type="ECO:0000256" key="2">
    <source>
        <dbReference type="ARBA" id="ARBA00004236"/>
    </source>
</evidence>
<dbReference type="GO" id="GO:0005886">
    <property type="term" value="C:plasma membrane"/>
    <property type="evidence" value="ECO:0007669"/>
    <property type="project" value="UniProtKB-SubCell"/>
</dbReference>
<dbReference type="PANTHER" id="PTHR45436:SF5">
    <property type="entry name" value="SENSOR HISTIDINE KINASE TRCS"/>
    <property type="match status" value="1"/>
</dbReference>
<evidence type="ECO:0000256" key="6">
    <source>
        <dbReference type="ARBA" id="ARBA00022692"/>
    </source>
</evidence>
<dbReference type="Pfam" id="PF00512">
    <property type="entry name" value="HisKA"/>
    <property type="match status" value="1"/>
</dbReference>
<dbReference type="InterPro" id="IPR036890">
    <property type="entry name" value="HATPase_C_sf"/>
</dbReference>
<dbReference type="CDD" id="cd00075">
    <property type="entry name" value="HATPase"/>
    <property type="match status" value="1"/>
</dbReference>
<dbReference type="PROSITE" id="PS50885">
    <property type="entry name" value="HAMP"/>
    <property type="match status" value="1"/>
</dbReference>
<evidence type="ECO:0000256" key="11">
    <source>
        <dbReference type="SAM" id="MobiDB-lite"/>
    </source>
</evidence>
<dbReference type="InterPro" id="IPR004358">
    <property type="entry name" value="Sig_transdc_His_kin-like_C"/>
</dbReference>
<feature type="region of interest" description="Disordered" evidence="11">
    <location>
        <begin position="95"/>
        <end position="118"/>
    </location>
</feature>
<name>K4FHH7_AMYOR</name>
<evidence type="ECO:0000256" key="5">
    <source>
        <dbReference type="ARBA" id="ARBA00022679"/>
    </source>
</evidence>
<dbReference type="Pfam" id="PF00672">
    <property type="entry name" value="HAMP"/>
    <property type="match status" value="1"/>
</dbReference>
<dbReference type="SMART" id="SM00387">
    <property type="entry name" value="HATPase_c"/>
    <property type="match status" value="1"/>
</dbReference>
<dbReference type="SMART" id="SM00388">
    <property type="entry name" value="HisKA"/>
    <property type="match status" value="1"/>
</dbReference>
<feature type="domain" description="Histidine kinase" evidence="13">
    <location>
        <begin position="243"/>
        <end position="449"/>
    </location>
</feature>
<dbReference type="GO" id="GO:0000155">
    <property type="term" value="F:phosphorelay sensor kinase activity"/>
    <property type="evidence" value="ECO:0007669"/>
    <property type="project" value="InterPro"/>
</dbReference>
<dbReference type="EMBL" id="JF970188">
    <property type="protein sequence ID" value="AFI57016.1"/>
    <property type="molecule type" value="Genomic_DNA"/>
</dbReference>
<dbReference type="SMART" id="SM00304">
    <property type="entry name" value="HAMP"/>
    <property type="match status" value="1"/>
</dbReference>
<protein>
    <recommendedName>
        <fullName evidence="3">histidine kinase</fullName>
        <ecNumber evidence="3">2.7.13.3</ecNumber>
    </recommendedName>
</protein>
<feature type="compositionally biased region" description="Low complexity" evidence="11">
    <location>
        <begin position="109"/>
        <end position="118"/>
    </location>
</feature>
<keyword evidence="5" id="KW-0808">Transferase</keyword>
<dbReference type="EC" id="2.7.13.3" evidence="3"/>
<evidence type="ECO:0000256" key="1">
    <source>
        <dbReference type="ARBA" id="ARBA00000085"/>
    </source>
</evidence>
<evidence type="ECO:0000256" key="9">
    <source>
        <dbReference type="ARBA" id="ARBA00023012"/>
    </source>
</evidence>
<dbReference type="InterPro" id="IPR005467">
    <property type="entry name" value="His_kinase_dom"/>
</dbReference>
<dbReference type="Gene3D" id="6.10.340.10">
    <property type="match status" value="1"/>
</dbReference>
<evidence type="ECO:0000259" key="14">
    <source>
        <dbReference type="PROSITE" id="PS50885"/>
    </source>
</evidence>
<dbReference type="FunFam" id="1.10.287.130:FF:000001">
    <property type="entry name" value="Two-component sensor histidine kinase"/>
    <property type="match status" value="1"/>
</dbReference>
<evidence type="ECO:0000256" key="3">
    <source>
        <dbReference type="ARBA" id="ARBA00012438"/>
    </source>
</evidence>
<reference evidence="15" key="1">
    <citation type="submission" date="2011-05" db="EMBL/GenBank/DDBJ databases">
        <authorList>
            <person name="Raja Rajesh Kumar K."/>
            <person name="Kirti P.B."/>
        </authorList>
    </citation>
    <scope>NUCLEOTIDE SEQUENCE</scope>
</reference>
<organism evidence="15">
    <name type="scientific">Amycolatopsis orientalis</name>
    <name type="common">Nocardia orientalis</name>
    <dbReference type="NCBI Taxonomy" id="31958"/>
    <lineage>
        <taxon>Bacteria</taxon>
        <taxon>Bacillati</taxon>
        <taxon>Actinomycetota</taxon>
        <taxon>Actinomycetes</taxon>
        <taxon>Pseudonocardiales</taxon>
        <taxon>Pseudonocardiaceae</taxon>
        <taxon>Amycolatopsis</taxon>
    </lineage>
</organism>
<feature type="domain" description="HAMP" evidence="14">
    <location>
        <begin position="182"/>
        <end position="235"/>
    </location>
</feature>
<dbReference type="CDD" id="cd06225">
    <property type="entry name" value="HAMP"/>
    <property type="match status" value="1"/>
</dbReference>
<dbReference type="Gene3D" id="1.10.287.130">
    <property type="match status" value="1"/>
</dbReference>
<reference evidence="15" key="2">
    <citation type="journal article" date="2012" name="Chem. Biol.">
        <title>Quartromicin biosynthesis: two alternative polyketide chains produced by one polyketide synthase assembly line.</title>
        <authorList>
            <person name="He H.Y."/>
            <person name="Pan H.X."/>
            <person name="Wu L.F."/>
            <person name="Zhang B.B."/>
            <person name="Chai H.B."/>
            <person name="Liu W."/>
            <person name="Tang G.L."/>
        </authorList>
    </citation>
    <scope>NUCLEOTIDE SEQUENCE</scope>
</reference>